<dbReference type="EMBL" id="KK784893">
    <property type="protein sequence ID" value="KDO69294.1"/>
    <property type="molecule type" value="Genomic_DNA"/>
</dbReference>
<dbReference type="InterPro" id="IPR016024">
    <property type="entry name" value="ARM-type_fold"/>
</dbReference>
<keyword evidence="10" id="KW-1185">Reference proteome</keyword>
<dbReference type="GO" id="GO:0006886">
    <property type="term" value="P:intracellular protein transport"/>
    <property type="evidence" value="ECO:0007669"/>
    <property type="project" value="InterPro"/>
</dbReference>
<evidence type="ECO:0000313" key="9">
    <source>
        <dbReference type="EMBL" id="KDO69294.1"/>
    </source>
</evidence>
<keyword evidence="7" id="KW-0732">Signal</keyword>
<dbReference type="Gene3D" id="1.25.10.10">
    <property type="entry name" value="Leucine-rich Repeat Variant"/>
    <property type="match status" value="1"/>
</dbReference>
<evidence type="ECO:0000256" key="5">
    <source>
        <dbReference type="ARBA" id="ARBA00023136"/>
    </source>
</evidence>
<keyword evidence="5" id="KW-0472">Membrane</keyword>
<evidence type="ECO:0000256" key="6">
    <source>
        <dbReference type="SAM" id="MobiDB-lite"/>
    </source>
</evidence>
<feature type="domain" description="AP-3 complex subunit beta C-terminal" evidence="8">
    <location>
        <begin position="685"/>
        <end position="839"/>
    </location>
</feature>
<evidence type="ECO:0000256" key="2">
    <source>
        <dbReference type="ARBA" id="ARBA00006613"/>
    </source>
</evidence>
<dbReference type="GO" id="GO:0012505">
    <property type="term" value="C:endomembrane system"/>
    <property type="evidence" value="ECO:0007669"/>
    <property type="project" value="UniProtKB-SubCell"/>
</dbReference>
<dbReference type="Proteomes" id="UP000027120">
    <property type="component" value="Unassembled WGS sequence"/>
</dbReference>
<dbReference type="SUPFAM" id="SSF48371">
    <property type="entry name" value="ARM repeat"/>
    <property type="match status" value="1"/>
</dbReference>
<evidence type="ECO:0000256" key="4">
    <source>
        <dbReference type="ARBA" id="ARBA00022927"/>
    </source>
</evidence>
<feature type="compositionally biased region" description="Acidic residues" evidence="6">
    <location>
        <begin position="611"/>
        <end position="623"/>
    </location>
</feature>
<evidence type="ECO:0000313" key="10">
    <source>
        <dbReference type="Proteomes" id="UP000027120"/>
    </source>
</evidence>
<feature type="signal peptide" evidence="7">
    <location>
        <begin position="1"/>
        <end position="22"/>
    </location>
</feature>
<keyword evidence="4" id="KW-0653">Protein transport</keyword>
<dbReference type="Pfam" id="PF01602">
    <property type="entry name" value="Adaptin_N"/>
    <property type="match status" value="1"/>
</dbReference>
<dbReference type="eggNOG" id="KOG1060">
    <property type="taxonomic scope" value="Eukaryota"/>
</dbReference>
<dbReference type="GO" id="GO:0016192">
    <property type="term" value="P:vesicle-mediated transport"/>
    <property type="evidence" value="ECO:0000318"/>
    <property type="project" value="GO_Central"/>
</dbReference>
<dbReference type="InterPro" id="IPR011989">
    <property type="entry name" value="ARM-like"/>
</dbReference>
<dbReference type="SMR" id="A0A067FPH8"/>
<evidence type="ECO:0000256" key="1">
    <source>
        <dbReference type="ARBA" id="ARBA00004308"/>
    </source>
</evidence>
<sequence length="1011" mass="110974">MAGIRLHVISPLVLVAVGKCARDPSVFVRKCAANALPKLHELRQEEITSAIEEIVGILLNDRSPGVVGAAAAAFASICPNNFTLIGRNYRNLCQILPDVEEWGQILLIEILLRYVVASHGLVKESIMSSLLCIESSHSEKDVFDVNVALEDNGIPSRTYDSELVNLVSRSYIEGLGEYLTRSSDTNARSSDLNGARFTSGKTNDDVKLLLQCTSPLLWSHNSAVVLAAAGVHWIMSPKEDVKRIVKPLLFILRSSGASKYVVLCNIQVFAKALPHLFVPHYEDFFVSSSDSYQSKALKLEILSSIVTESSISSVFKEFQDYIRDPDRRFAADTVAAIGLCARKLPKMANTCVEGLLALIRQELLTSDIESGNGEADVLIQSIISIKSIIKQDPSCHEKVIIQLFRSLDSIKVPEARVMIIWMVGEYSSVGVKIPRMLTTVLKYLAWCFKSEAVETKLQILNTTIKVLLCAKGGDMWTITRLFSYLLELAECDLNYDVRDRARFFKKLFSHNLCSQVPEETNALQENKDLPLVLVECIFRKQENLAASEPINDRFYLPGSLSQIVLHAAPGYEPLPKPCSSLCDDLGQFSNSIDRTTALGEEWTGSSSNGTDDPDTSGSLDEESGSNYDSQQSIPGLSDNSGTGDSASEGDRNCDPLIQISDAGIACSNENGASHSGFPDLEGMMSKRALESWLDEQPGSSSPSASEQIQVRQSSARISIGNIGRQVKAKSYTLLDPANGNGLKVYYSFSSEASTISPQLVCLETFFENCSSETMSEVTLVDEESHKALDLADLTLATTASSLTSQSDLPTLVPMEEITSLEPGQTMKRILEVRFHHHLLPLKLALHCNGKKLPVKLRPDIGYFIKPVPMDMETFIEMESRLPGMFEYARSCTFTDHLGEVDKDTDESSLLKDKYLVICESLASKMLSNANIFLVSVDMPVAAKFDDASGLSLRFSSEILGNSVPCLITITVEGKCSEPLKVSAKVNCEETVFGLNLLNRIVNFLVESSLNT</sequence>
<comment type="subcellular location">
    <subcellularLocation>
        <location evidence="1">Endomembrane system</location>
    </subcellularLocation>
</comment>
<dbReference type="PANTHER" id="PTHR11134">
    <property type="entry name" value="ADAPTOR COMPLEX SUBUNIT BETA FAMILY MEMBER"/>
    <property type="match status" value="1"/>
</dbReference>
<dbReference type="GO" id="GO:0030117">
    <property type="term" value="C:membrane coat"/>
    <property type="evidence" value="ECO:0007669"/>
    <property type="project" value="InterPro"/>
</dbReference>
<name>A0A067FPH8_CITSI</name>
<feature type="compositionally biased region" description="Polar residues" evidence="6">
    <location>
        <begin position="624"/>
        <end position="645"/>
    </location>
</feature>
<proteinExistence type="inferred from homology"/>
<dbReference type="STRING" id="2711.A0A067FPH8"/>
<dbReference type="AlphaFoldDB" id="A0A067FPH8"/>
<dbReference type="SMART" id="SM01355">
    <property type="entry name" value="AP3B1_C"/>
    <property type="match status" value="1"/>
</dbReference>
<dbReference type="InterPro" id="IPR026739">
    <property type="entry name" value="AP_beta"/>
</dbReference>
<evidence type="ECO:0000256" key="7">
    <source>
        <dbReference type="SAM" id="SignalP"/>
    </source>
</evidence>
<dbReference type="Pfam" id="PF14796">
    <property type="entry name" value="AP3B1_C"/>
    <property type="match status" value="1"/>
</dbReference>
<feature type="region of interest" description="Disordered" evidence="6">
    <location>
        <begin position="599"/>
        <end position="654"/>
    </location>
</feature>
<protein>
    <recommendedName>
        <fullName evidence="8">AP-3 complex subunit beta C-terminal domain-containing protein</fullName>
    </recommendedName>
</protein>
<feature type="chain" id="PRO_5001641295" description="AP-3 complex subunit beta C-terminal domain-containing protein" evidence="7">
    <location>
        <begin position="23"/>
        <end position="1011"/>
    </location>
</feature>
<organism evidence="9 10">
    <name type="scientific">Citrus sinensis</name>
    <name type="common">Sweet orange</name>
    <name type="synonym">Citrus aurantium var. sinensis</name>
    <dbReference type="NCBI Taxonomy" id="2711"/>
    <lineage>
        <taxon>Eukaryota</taxon>
        <taxon>Viridiplantae</taxon>
        <taxon>Streptophyta</taxon>
        <taxon>Embryophyta</taxon>
        <taxon>Tracheophyta</taxon>
        <taxon>Spermatophyta</taxon>
        <taxon>Magnoliopsida</taxon>
        <taxon>eudicotyledons</taxon>
        <taxon>Gunneridae</taxon>
        <taxon>Pentapetalae</taxon>
        <taxon>rosids</taxon>
        <taxon>malvids</taxon>
        <taxon>Sapindales</taxon>
        <taxon>Rutaceae</taxon>
        <taxon>Aurantioideae</taxon>
        <taxon>Citrus</taxon>
    </lineage>
</organism>
<dbReference type="PaxDb" id="2711-XP_006486476.1"/>
<accession>A0A067FPH8</accession>
<dbReference type="InterPro" id="IPR029390">
    <property type="entry name" value="AP3B_C"/>
</dbReference>
<evidence type="ECO:0000259" key="8">
    <source>
        <dbReference type="SMART" id="SM01355"/>
    </source>
</evidence>
<keyword evidence="3" id="KW-0813">Transport</keyword>
<comment type="similarity">
    <text evidence="2">Belongs to the adaptor complexes large subunit family.</text>
</comment>
<dbReference type="InterPro" id="IPR002553">
    <property type="entry name" value="Clathrin/coatomer_adapt-like_N"/>
</dbReference>
<evidence type="ECO:0000256" key="3">
    <source>
        <dbReference type="ARBA" id="ARBA00022448"/>
    </source>
</evidence>
<gene>
    <name evidence="9" type="ORF">CISIN_1g001803mg</name>
</gene>
<reference evidence="9 10" key="1">
    <citation type="submission" date="2014-04" db="EMBL/GenBank/DDBJ databases">
        <authorList>
            <consortium name="International Citrus Genome Consortium"/>
            <person name="Gmitter F."/>
            <person name="Chen C."/>
            <person name="Farmerie W."/>
            <person name="Harkins T."/>
            <person name="Desany B."/>
            <person name="Mohiuddin M."/>
            <person name="Kodira C."/>
            <person name="Borodovsky M."/>
            <person name="Lomsadze A."/>
            <person name="Burns P."/>
            <person name="Jenkins J."/>
            <person name="Prochnik S."/>
            <person name="Shu S."/>
            <person name="Chapman J."/>
            <person name="Pitluck S."/>
            <person name="Schmutz J."/>
            <person name="Rokhsar D."/>
        </authorList>
    </citation>
    <scope>NUCLEOTIDE SEQUENCE</scope>
</reference>